<dbReference type="AlphaFoldDB" id="A0A0D2EST2"/>
<proteinExistence type="inferred from homology"/>
<evidence type="ECO:0008006" key="5">
    <source>
        <dbReference type="Google" id="ProtNLM"/>
    </source>
</evidence>
<gene>
    <name evidence="3" type="ORF">PV05_02354</name>
</gene>
<keyword evidence="4" id="KW-1185">Reference proteome</keyword>
<dbReference type="HOGENOM" id="CLU_010194_17_1_1"/>
<dbReference type="GeneID" id="25324262"/>
<dbReference type="PANTHER" id="PTHR43669">
    <property type="entry name" value="5-KETO-D-GLUCONATE 5-REDUCTASE"/>
    <property type="match status" value="1"/>
</dbReference>
<dbReference type="InterPro" id="IPR036291">
    <property type="entry name" value="NAD(P)-bd_dom_sf"/>
</dbReference>
<sequence>MANKVIVVLGSGPGIGVATGALFASKGFDVALLSRNAQRLQQDVARVEKAGSNITVQAYPVDISDHVALLTTLKKVEADLGPPEVVFFNAANVQPSKIGETTPEYLLEDFKTVNIGLYTAASWAIPHLTARARKPAAHPSFFFSNSGIYHHPIADFFSLSMQKAAQFNLAGSLKQVLAPEGVHVASVDIGGIVKDEDPVLNPRNIAEQFWKLYQQEKNQWMFDVKLGDIEEFIKRMSGQ</sequence>
<dbReference type="GO" id="GO:0016491">
    <property type="term" value="F:oxidoreductase activity"/>
    <property type="evidence" value="ECO:0007669"/>
    <property type="project" value="UniProtKB-KW"/>
</dbReference>
<dbReference type="STRING" id="348802.A0A0D2EST2"/>
<organism evidence="3 4">
    <name type="scientific">Exophiala xenobiotica</name>
    <dbReference type="NCBI Taxonomy" id="348802"/>
    <lineage>
        <taxon>Eukaryota</taxon>
        <taxon>Fungi</taxon>
        <taxon>Dikarya</taxon>
        <taxon>Ascomycota</taxon>
        <taxon>Pezizomycotina</taxon>
        <taxon>Eurotiomycetes</taxon>
        <taxon>Chaetothyriomycetidae</taxon>
        <taxon>Chaetothyriales</taxon>
        <taxon>Herpotrichiellaceae</taxon>
        <taxon>Exophiala</taxon>
    </lineage>
</organism>
<keyword evidence="2" id="KW-0560">Oxidoreductase</keyword>
<dbReference type="SUPFAM" id="SSF51735">
    <property type="entry name" value="NAD(P)-binding Rossmann-fold domains"/>
    <property type="match status" value="1"/>
</dbReference>
<dbReference type="Gene3D" id="3.40.50.720">
    <property type="entry name" value="NAD(P)-binding Rossmann-like Domain"/>
    <property type="match status" value="1"/>
</dbReference>
<evidence type="ECO:0000256" key="1">
    <source>
        <dbReference type="ARBA" id="ARBA00006484"/>
    </source>
</evidence>
<accession>A0A0D2EST2</accession>
<dbReference type="RefSeq" id="XP_013318379.1">
    <property type="nucleotide sequence ID" value="XM_013462925.1"/>
</dbReference>
<evidence type="ECO:0000256" key="2">
    <source>
        <dbReference type="ARBA" id="ARBA00023002"/>
    </source>
</evidence>
<reference evidence="3 4" key="1">
    <citation type="submission" date="2015-01" db="EMBL/GenBank/DDBJ databases">
        <title>The Genome Sequence of Exophiala xenobiotica CBS118157.</title>
        <authorList>
            <consortium name="The Broad Institute Genomics Platform"/>
            <person name="Cuomo C."/>
            <person name="de Hoog S."/>
            <person name="Gorbushina A."/>
            <person name="Stielow B."/>
            <person name="Teixiera M."/>
            <person name="Abouelleil A."/>
            <person name="Chapman S.B."/>
            <person name="Priest M."/>
            <person name="Young S.K."/>
            <person name="Wortman J."/>
            <person name="Nusbaum C."/>
            <person name="Birren B."/>
        </authorList>
    </citation>
    <scope>NUCLEOTIDE SEQUENCE [LARGE SCALE GENOMIC DNA]</scope>
    <source>
        <strain evidence="3 4">CBS 118157</strain>
    </source>
</reference>
<dbReference type="InterPro" id="IPR002347">
    <property type="entry name" value="SDR_fam"/>
</dbReference>
<comment type="similarity">
    <text evidence="1">Belongs to the short-chain dehydrogenases/reductases (SDR) family.</text>
</comment>
<protein>
    <recommendedName>
        <fullName evidence="5">Short-chain dehydrogenase</fullName>
    </recommendedName>
</protein>
<evidence type="ECO:0000313" key="3">
    <source>
        <dbReference type="EMBL" id="KIW57795.1"/>
    </source>
</evidence>
<dbReference type="EMBL" id="KN847318">
    <property type="protein sequence ID" value="KIW57795.1"/>
    <property type="molecule type" value="Genomic_DNA"/>
</dbReference>
<dbReference type="OrthoDB" id="5336600at2759"/>
<evidence type="ECO:0000313" key="4">
    <source>
        <dbReference type="Proteomes" id="UP000054342"/>
    </source>
</evidence>
<name>A0A0D2EST2_9EURO</name>
<dbReference type="Pfam" id="PF00106">
    <property type="entry name" value="adh_short"/>
    <property type="match status" value="1"/>
</dbReference>
<dbReference type="PANTHER" id="PTHR43669:SF3">
    <property type="entry name" value="ALCOHOL DEHYDROGENASE, PUTATIVE (AFU_ORTHOLOGUE AFUA_3G03445)-RELATED"/>
    <property type="match status" value="1"/>
</dbReference>
<dbReference type="Proteomes" id="UP000054342">
    <property type="component" value="Unassembled WGS sequence"/>
</dbReference>